<proteinExistence type="predicted"/>
<evidence type="ECO:0000313" key="1">
    <source>
        <dbReference type="EMBL" id="KAH7992151.1"/>
    </source>
</evidence>
<gene>
    <name evidence="1" type="ORF">K3G42_019936</name>
</gene>
<dbReference type="Proteomes" id="UP000827872">
    <property type="component" value="Linkage Group LG03"/>
</dbReference>
<accession>A0ACB8EI53</accession>
<evidence type="ECO:0000313" key="2">
    <source>
        <dbReference type="Proteomes" id="UP000827872"/>
    </source>
</evidence>
<comment type="caution">
    <text evidence="1">The sequence shown here is derived from an EMBL/GenBank/DDBJ whole genome shotgun (WGS) entry which is preliminary data.</text>
</comment>
<reference evidence="1" key="1">
    <citation type="submission" date="2021-08" db="EMBL/GenBank/DDBJ databases">
        <title>The first chromosome-level gecko genome reveals the dynamic sex chromosomes of Neotropical dwarf geckos (Sphaerodactylidae: Sphaerodactylus).</title>
        <authorList>
            <person name="Pinto B.J."/>
            <person name="Keating S.E."/>
            <person name="Gamble T."/>
        </authorList>
    </citation>
    <scope>NUCLEOTIDE SEQUENCE</scope>
    <source>
        <strain evidence="1">TG3544</strain>
    </source>
</reference>
<keyword evidence="2" id="KW-1185">Reference proteome</keyword>
<protein>
    <submittedName>
        <fullName evidence="1">Uncharacterized protein</fullName>
    </submittedName>
</protein>
<dbReference type="EMBL" id="CM037616">
    <property type="protein sequence ID" value="KAH7992151.1"/>
    <property type="molecule type" value="Genomic_DNA"/>
</dbReference>
<sequence>MRIFQNYLGSECFVDCVKPFTPQPKRTASRNTSTRVLHRNDLLRVTMERSLFLKLPTWIPLGPKTEISAYKYILDSQHLLHWPQKRLNYLQQCMKYELLLKKP</sequence>
<name>A0ACB8EI53_9SAUR</name>
<organism evidence="1 2">
    <name type="scientific">Sphaerodactylus townsendi</name>
    <dbReference type="NCBI Taxonomy" id="933632"/>
    <lineage>
        <taxon>Eukaryota</taxon>
        <taxon>Metazoa</taxon>
        <taxon>Chordata</taxon>
        <taxon>Craniata</taxon>
        <taxon>Vertebrata</taxon>
        <taxon>Euteleostomi</taxon>
        <taxon>Lepidosauria</taxon>
        <taxon>Squamata</taxon>
        <taxon>Bifurcata</taxon>
        <taxon>Gekkota</taxon>
        <taxon>Sphaerodactylidae</taxon>
        <taxon>Sphaerodactylus</taxon>
    </lineage>
</organism>